<comment type="caution">
    <text evidence="1">The sequence shown here is derived from an EMBL/GenBank/DDBJ whole genome shotgun (WGS) entry which is preliminary data.</text>
</comment>
<accession>A0A2M8DBK2</accession>
<protein>
    <submittedName>
        <fullName evidence="1">Uncharacterized protein</fullName>
    </submittedName>
</protein>
<organism evidence="1 2">
    <name type="scientific">Candidatus Roizmanbacteria bacterium CG_4_9_14_0_8_um_filter_34_12</name>
    <dbReference type="NCBI Taxonomy" id="1974840"/>
    <lineage>
        <taxon>Bacteria</taxon>
        <taxon>Candidatus Roizmaniibacteriota</taxon>
    </lineage>
</organism>
<dbReference type="EMBL" id="PFTH01000188">
    <property type="protein sequence ID" value="PJB87795.1"/>
    <property type="molecule type" value="Genomic_DNA"/>
</dbReference>
<sequence length="75" mass="8939">MKDISKIVPEKENELYKLDELYNFKNFINLINLINLMNFMNLTNLMNFMNLTNEKSVVRWGGESYNLIKSLITYV</sequence>
<evidence type="ECO:0000313" key="2">
    <source>
        <dbReference type="Proteomes" id="UP000229706"/>
    </source>
</evidence>
<name>A0A2M8DBK2_9BACT</name>
<evidence type="ECO:0000313" key="1">
    <source>
        <dbReference type="EMBL" id="PJB87795.1"/>
    </source>
</evidence>
<reference evidence="2" key="1">
    <citation type="submission" date="2017-09" db="EMBL/GenBank/DDBJ databases">
        <title>Depth-based differentiation of microbial function through sediment-hosted aquifers and enrichment of novel symbionts in the deep terrestrial subsurface.</title>
        <authorList>
            <person name="Probst A.J."/>
            <person name="Ladd B."/>
            <person name="Jarett J.K."/>
            <person name="Geller-Mcgrath D.E."/>
            <person name="Sieber C.M.K."/>
            <person name="Emerson J.B."/>
            <person name="Anantharaman K."/>
            <person name="Thomas B.C."/>
            <person name="Malmstrom R."/>
            <person name="Stieglmeier M."/>
            <person name="Klingl A."/>
            <person name="Woyke T."/>
            <person name="Ryan C.M."/>
            <person name="Banfield J.F."/>
        </authorList>
    </citation>
    <scope>NUCLEOTIDE SEQUENCE [LARGE SCALE GENOMIC DNA]</scope>
</reference>
<gene>
    <name evidence="1" type="ORF">CO083_05150</name>
</gene>
<dbReference type="AlphaFoldDB" id="A0A2M8DBK2"/>
<proteinExistence type="predicted"/>
<dbReference type="Proteomes" id="UP000229706">
    <property type="component" value="Unassembled WGS sequence"/>
</dbReference>